<dbReference type="PANTHER" id="PTHR43104:SF2">
    <property type="entry name" value="L-2-HYDROXYGLUTARATE DEHYDROGENASE, MITOCHONDRIAL"/>
    <property type="match status" value="1"/>
</dbReference>
<name>A0A8S9ZAC6_9BILA</name>
<evidence type="ECO:0000256" key="1">
    <source>
        <dbReference type="ARBA" id="ARBA00001974"/>
    </source>
</evidence>
<dbReference type="Gene3D" id="3.30.9.10">
    <property type="entry name" value="D-Amino Acid Oxidase, subunit A, domain 2"/>
    <property type="match status" value="1"/>
</dbReference>
<protein>
    <submittedName>
        <fullName evidence="5">DAO domain-containing protein</fullName>
    </submittedName>
</protein>
<evidence type="ECO:0000256" key="2">
    <source>
        <dbReference type="ARBA" id="ARBA00022630"/>
    </source>
</evidence>
<evidence type="ECO:0000313" key="5">
    <source>
        <dbReference type="EMBL" id="KAF7623361.1"/>
    </source>
</evidence>
<dbReference type="AlphaFoldDB" id="A0A8S9ZAC6"/>
<keyword evidence="6" id="KW-1185">Reference proteome</keyword>
<dbReference type="PANTHER" id="PTHR43104">
    <property type="entry name" value="L-2-HYDROXYGLUTARATE DEHYDROGENASE, MITOCHONDRIAL"/>
    <property type="match status" value="1"/>
</dbReference>
<keyword evidence="4" id="KW-0560">Oxidoreductase</keyword>
<organism evidence="5 6">
    <name type="scientific">Meloidogyne graminicola</name>
    <dbReference type="NCBI Taxonomy" id="189291"/>
    <lineage>
        <taxon>Eukaryota</taxon>
        <taxon>Metazoa</taxon>
        <taxon>Ecdysozoa</taxon>
        <taxon>Nematoda</taxon>
        <taxon>Chromadorea</taxon>
        <taxon>Rhabditida</taxon>
        <taxon>Tylenchina</taxon>
        <taxon>Tylenchomorpha</taxon>
        <taxon>Tylenchoidea</taxon>
        <taxon>Meloidogynidae</taxon>
        <taxon>Meloidogyninae</taxon>
        <taxon>Meloidogyne</taxon>
    </lineage>
</organism>
<keyword evidence="2" id="KW-0285">Flavoprotein</keyword>
<evidence type="ECO:0000256" key="4">
    <source>
        <dbReference type="ARBA" id="ARBA00023002"/>
    </source>
</evidence>
<dbReference type="GO" id="GO:0047545">
    <property type="term" value="F:(S)-2-hydroxyglutarate dehydrogenase activity"/>
    <property type="evidence" value="ECO:0007669"/>
    <property type="project" value="TreeGrafter"/>
</dbReference>
<dbReference type="EMBL" id="JABEBT010000267">
    <property type="protein sequence ID" value="KAF7623361.1"/>
    <property type="molecule type" value="Genomic_DNA"/>
</dbReference>
<keyword evidence="3" id="KW-0274">FAD</keyword>
<dbReference type="Gene3D" id="3.50.50.60">
    <property type="entry name" value="FAD/NAD(P)-binding domain"/>
    <property type="match status" value="1"/>
</dbReference>
<dbReference type="InterPro" id="IPR036188">
    <property type="entry name" value="FAD/NAD-bd_sf"/>
</dbReference>
<dbReference type="Proteomes" id="UP000605970">
    <property type="component" value="Unassembled WGS sequence"/>
</dbReference>
<sequence>MAYEYCDLKGIPYKKCGKLIVAVDREEISRLENLFDRAQKNNCKNICIVNSDKIREN</sequence>
<evidence type="ECO:0000256" key="3">
    <source>
        <dbReference type="ARBA" id="ARBA00022827"/>
    </source>
</evidence>
<accession>A0A8S9ZAC6</accession>
<comment type="cofactor">
    <cofactor evidence="1">
        <name>FAD</name>
        <dbReference type="ChEBI" id="CHEBI:57692"/>
    </cofactor>
</comment>
<reference evidence="5" key="1">
    <citation type="journal article" date="2020" name="Ecol. Evol.">
        <title>Genome structure and content of the rice root-knot nematode (Meloidogyne graminicola).</title>
        <authorList>
            <person name="Phan N.T."/>
            <person name="Danchin E.G.J."/>
            <person name="Klopp C."/>
            <person name="Perfus-Barbeoch L."/>
            <person name="Kozlowski D.K."/>
            <person name="Koutsovoulos G.D."/>
            <person name="Lopez-Roques C."/>
            <person name="Bouchez O."/>
            <person name="Zahm M."/>
            <person name="Besnard G."/>
            <person name="Bellafiore S."/>
        </authorList>
    </citation>
    <scope>NUCLEOTIDE SEQUENCE</scope>
    <source>
        <strain evidence="5">VN-18</strain>
    </source>
</reference>
<dbReference type="OrthoDB" id="498204at2759"/>
<gene>
    <name evidence="5" type="ORF">Mgra_00010298</name>
</gene>
<evidence type="ECO:0000313" key="6">
    <source>
        <dbReference type="Proteomes" id="UP000605970"/>
    </source>
</evidence>
<comment type="caution">
    <text evidence="5">The sequence shown here is derived from an EMBL/GenBank/DDBJ whole genome shotgun (WGS) entry which is preliminary data.</text>
</comment>
<proteinExistence type="predicted"/>